<dbReference type="InterPro" id="IPR045468">
    <property type="entry name" value="DUF6496"/>
</dbReference>
<sequence length="93" mass="10261">MEDREDAAAPKSKKAQQAKIRKVLKEFKAGTLKSSSGEKITDRRRAIAIALSEAGMSMGGKSDAYWDSYVSVMVGEEEEEEGMEEEEEDSPKS</sequence>
<organism evidence="1">
    <name type="scientific">uncultured Caudovirales phage</name>
    <dbReference type="NCBI Taxonomy" id="2100421"/>
    <lineage>
        <taxon>Viruses</taxon>
        <taxon>Duplodnaviria</taxon>
        <taxon>Heunggongvirae</taxon>
        <taxon>Uroviricota</taxon>
        <taxon>Caudoviricetes</taxon>
        <taxon>Peduoviridae</taxon>
        <taxon>Maltschvirus</taxon>
        <taxon>Maltschvirus maltsch</taxon>
    </lineage>
</organism>
<proteinExistence type="predicted"/>
<gene>
    <name evidence="1" type="ORF">UFOVP383_109</name>
</gene>
<dbReference type="EMBL" id="LR798321">
    <property type="protein sequence ID" value="CAB5223511.1"/>
    <property type="molecule type" value="Genomic_DNA"/>
</dbReference>
<reference evidence="1" key="1">
    <citation type="submission" date="2020-05" db="EMBL/GenBank/DDBJ databases">
        <authorList>
            <person name="Chiriac C."/>
            <person name="Salcher M."/>
            <person name="Ghai R."/>
            <person name="Kavagutti S V."/>
        </authorList>
    </citation>
    <scope>NUCLEOTIDE SEQUENCE</scope>
</reference>
<accession>A0A6J7WZR8</accession>
<dbReference type="Pfam" id="PF20106">
    <property type="entry name" value="DUF6496"/>
    <property type="match status" value="1"/>
</dbReference>
<protein>
    <submittedName>
        <fullName evidence="1">Uncharacterized protein</fullName>
    </submittedName>
</protein>
<name>A0A6J7WZR8_9CAUD</name>
<evidence type="ECO:0000313" key="1">
    <source>
        <dbReference type="EMBL" id="CAB5223511.1"/>
    </source>
</evidence>